<protein>
    <submittedName>
        <fullName evidence="1">Uncharacterized protein</fullName>
    </submittedName>
</protein>
<dbReference type="Gramene" id="KMS95726">
    <property type="protein sequence ID" value="KMS95726"/>
    <property type="gene ID" value="BVRB_005680"/>
</dbReference>
<dbReference type="Proteomes" id="UP000035740">
    <property type="component" value="Unassembled WGS sequence"/>
</dbReference>
<accession>A0A0J8B406</accession>
<evidence type="ECO:0000313" key="1">
    <source>
        <dbReference type="EMBL" id="KMS95726.1"/>
    </source>
</evidence>
<dbReference type="EMBL" id="KQ090440">
    <property type="protein sequence ID" value="KMS95726.1"/>
    <property type="molecule type" value="Genomic_DNA"/>
</dbReference>
<sequence>MRKGRERVAVTDSKVCVFEFIAFSWCLMGARNNTATEIDVAGI</sequence>
<proteinExistence type="predicted"/>
<gene>
    <name evidence="1" type="ORF">BVRB_005680</name>
</gene>
<keyword evidence="2" id="KW-1185">Reference proteome</keyword>
<evidence type="ECO:0000313" key="2">
    <source>
        <dbReference type="Proteomes" id="UP000035740"/>
    </source>
</evidence>
<organism evidence="1 2">
    <name type="scientific">Beta vulgaris subsp. vulgaris</name>
    <name type="common">Beet</name>
    <dbReference type="NCBI Taxonomy" id="3555"/>
    <lineage>
        <taxon>Eukaryota</taxon>
        <taxon>Viridiplantae</taxon>
        <taxon>Streptophyta</taxon>
        <taxon>Embryophyta</taxon>
        <taxon>Tracheophyta</taxon>
        <taxon>Spermatophyta</taxon>
        <taxon>Magnoliopsida</taxon>
        <taxon>eudicotyledons</taxon>
        <taxon>Gunneridae</taxon>
        <taxon>Pentapetalae</taxon>
        <taxon>Caryophyllales</taxon>
        <taxon>Chenopodiaceae</taxon>
        <taxon>Betoideae</taxon>
        <taxon>Beta</taxon>
    </lineage>
</organism>
<reference evidence="1 2" key="1">
    <citation type="journal article" date="2014" name="Nature">
        <title>The genome of the recently domesticated crop plant sugar beet (Beta vulgaris).</title>
        <authorList>
            <person name="Dohm J.C."/>
            <person name="Minoche A.E."/>
            <person name="Holtgrawe D."/>
            <person name="Capella-Gutierrez S."/>
            <person name="Zakrzewski F."/>
            <person name="Tafer H."/>
            <person name="Rupp O."/>
            <person name="Sorensen T.R."/>
            <person name="Stracke R."/>
            <person name="Reinhardt R."/>
            <person name="Goesmann A."/>
            <person name="Kraft T."/>
            <person name="Schulz B."/>
            <person name="Stadler P.F."/>
            <person name="Schmidt T."/>
            <person name="Gabaldon T."/>
            <person name="Lehrach H."/>
            <person name="Weisshaar B."/>
            <person name="Himmelbauer H."/>
        </authorList>
    </citation>
    <scope>NUCLEOTIDE SEQUENCE [LARGE SCALE GENOMIC DNA]</scope>
    <source>
        <tissue evidence="1">Taproot</tissue>
    </source>
</reference>
<name>A0A0J8B406_BETVV</name>
<dbReference type="AlphaFoldDB" id="A0A0J8B406"/>